<organism evidence="2 3">
    <name type="scientific">Gymnopilus junonius</name>
    <name type="common">Spectacular rustgill mushroom</name>
    <name type="synonym">Gymnopilus spectabilis subsp. junonius</name>
    <dbReference type="NCBI Taxonomy" id="109634"/>
    <lineage>
        <taxon>Eukaryota</taxon>
        <taxon>Fungi</taxon>
        <taxon>Dikarya</taxon>
        <taxon>Basidiomycota</taxon>
        <taxon>Agaricomycotina</taxon>
        <taxon>Agaricomycetes</taxon>
        <taxon>Agaricomycetidae</taxon>
        <taxon>Agaricales</taxon>
        <taxon>Agaricineae</taxon>
        <taxon>Hymenogastraceae</taxon>
        <taxon>Gymnopilus</taxon>
    </lineage>
</organism>
<gene>
    <name evidence="2" type="ORF">CPB84DRAFT_1744486</name>
</gene>
<protein>
    <submittedName>
        <fullName evidence="2">Uncharacterized protein</fullName>
    </submittedName>
</protein>
<evidence type="ECO:0000256" key="1">
    <source>
        <dbReference type="SAM" id="MobiDB-lite"/>
    </source>
</evidence>
<name>A0A9P5NVC5_GYMJU</name>
<comment type="caution">
    <text evidence="2">The sequence shown here is derived from an EMBL/GenBank/DDBJ whole genome shotgun (WGS) entry which is preliminary data.</text>
</comment>
<dbReference type="Proteomes" id="UP000724874">
    <property type="component" value="Unassembled WGS sequence"/>
</dbReference>
<reference evidence="2" key="1">
    <citation type="submission" date="2020-11" db="EMBL/GenBank/DDBJ databases">
        <authorList>
            <consortium name="DOE Joint Genome Institute"/>
            <person name="Ahrendt S."/>
            <person name="Riley R."/>
            <person name="Andreopoulos W."/>
            <person name="LaButti K."/>
            <person name="Pangilinan J."/>
            <person name="Ruiz-duenas F.J."/>
            <person name="Barrasa J.M."/>
            <person name="Sanchez-Garcia M."/>
            <person name="Camarero S."/>
            <person name="Miyauchi S."/>
            <person name="Serrano A."/>
            <person name="Linde D."/>
            <person name="Babiker R."/>
            <person name="Drula E."/>
            <person name="Ayuso-Fernandez I."/>
            <person name="Pacheco R."/>
            <person name="Padilla G."/>
            <person name="Ferreira P."/>
            <person name="Barriuso J."/>
            <person name="Kellner H."/>
            <person name="Castanera R."/>
            <person name="Alfaro M."/>
            <person name="Ramirez L."/>
            <person name="Pisabarro A.G."/>
            <person name="Kuo A."/>
            <person name="Tritt A."/>
            <person name="Lipzen A."/>
            <person name="He G."/>
            <person name="Yan M."/>
            <person name="Ng V."/>
            <person name="Cullen D."/>
            <person name="Martin F."/>
            <person name="Rosso M.-N."/>
            <person name="Henrissat B."/>
            <person name="Hibbett D."/>
            <person name="Martinez A.T."/>
            <person name="Grigoriev I.V."/>
        </authorList>
    </citation>
    <scope>NUCLEOTIDE SEQUENCE</scope>
    <source>
        <strain evidence="2">AH 44721</strain>
    </source>
</reference>
<accession>A0A9P5NVC5</accession>
<proteinExistence type="predicted"/>
<evidence type="ECO:0000313" key="2">
    <source>
        <dbReference type="EMBL" id="KAF8907934.1"/>
    </source>
</evidence>
<dbReference type="AlphaFoldDB" id="A0A9P5NVC5"/>
<dbReference type="EMBL" id="JADNYJ010000013">
    <property type="protein sequence ID" value="KAF8907934.1"/>
    <property type="molecule type" value="Genomic_DNA"/>
</dbReference>
<feature type="region of interest" description="Disordered" evidence="1">
    <location>
        <begin position="200"/>
        <end position="220"/>
    </location>
</feature>
<keyword evidence="3" id="KW-1185">Reference proteome</keyword>
<sequence length="220" mass="24968">MNIPNKKRDWDLNDMTTTSLLDVFYVTLFLNKGCAAVYAGCIDEVWMLVESDFSQYILLRNDSPQMLHMLSSVLGEVVPSLGPNFEHRLKFQVSQAASRTSAPCGRPLPHHEESADTVTEPDFHGLKRYLPLYHRPRRHPRNFTDRHILCDCREVPEHKRERSHSRGLWWMRWIALLTGGTPLNGGLLHSPTMPAYVSLSPDDESFTGTNASPSAKPKAT</sequence>
<evidence type="ECO:0000313" key="3">
    <source>
        <dbReference type="Proteomes" id="UP000724874"/>
    </source>
</evidence>